<evidence type="ECO:0000256" key="3">
    <source>
        <dbReference type="ARBA" id="ARBA00023163"/>
    </source>
</evidence>
<evidence type="ECO:0000259" key="5">
    <source>
        <dbReference type="PROSITE" id="PS50977"/>
    </source>
</evidence>
<evidence type="ECO:0000256" key="2">
    <source>
        <dbReference type="ARBA" id="ARBA00023125"/>
    </source>
</evidence>
<dbReference type="KEGG" id="pstg:E8M01_03495"/>
<dbReference type="Pfam" id="PF00440">
    <property type="entry name" value="TetR_N"/>
    <property type="match status" value="1"/>
</dbReference>
<keyword evidence="7" id="KW-1185">Reference proteome</keyword>
<dbReference type="Proteomes" id="UP000298781">
    <property type="component" value="Chromosome"/>
</dbReference>
<dbReference type="EMBL" id="CP039690">
    <property type="protein sequence ID" value="QCI63383.1"/>
    <property type="molecule type" value="Genomic_DNA"/>
</dbReference>
<dbReference type="AlphaFoldDB" id="A0A4D7AWQ0"/>
<dbReference type="GO" id="GO:0000976">
    <property type="term" value="F:transcription cis-regulatory region binding"/>
    <property type="evidence" value="ECO:0007669"/>
    <property type="project" value="TreeGrafter"/>
</dbReference>
<dbReference type="PANTHER" id="PTHR30055:SF234">
    <property type="entry name" value="HTH-TYPE TRANSCRIPTIONAL REGULATOR BETI"/>
    <property type="match status" value="1"/>
</dbReference>
<dbReference type="InterPro" id="IPR001647">
    <property type="entry name" value="HTH_TetR"/>
</dbReference>
<evidence type="ECO:0000256" key="4">
    <source>
        <dbReference type="PROSITE-ProRule" id="PRU00335"/>
    </source>
</evidence>
<dbReference type="OrthoDB" id="5526106at2"/>
<accession>A0A4D7AWQ0</accession>
<dbReference type="PROSITE" id="PS50977">
    <property type="entry name" value="HTH_TETR_2"/>
    <property type="match status" value="1"/>
</dbReference>
<gene>
    <name evidence="6" type="ORF">E8M01_03495</name>
</gene>
<evidence type="ECO:0000313" key="7">
    <source>
        <dbReference type="Proteomes" id="UP000298781"/>
    </source>
</evidence>
<dbReference type="InterPro" id="IPR050109">
    <property type="entry name" value="HTH-type_TetR-like_transc_reg"/>
</dbReference>
<feature type="DNA-binding region" description="H-T-H motif" evidence="4">
    <location>
        <begin position="36"/>
        <end position="55"/>
    </location>
</feature>
<dbReference type="Gene3D" id="1.10.357.10">
    <property type="entry name" value="Tetracycline Repressor, domain 2"/>
    <property type="match status" value="1"/>
</dbReference>
<protein>
    <submittedName>
        <fullName evidence="6">TetR/AcrR family transcriptional regulator</fullName>
    </submittedName>
</protein>
<dbReference type="GO" id="GO:0003700">
    <property type="term" value="F:DNA-binding transcription factor activity"/>
    <property type="evidence" value="ECO:0007669"/>
    <property type="project" value="TreeGrafter"/>
</dbReference>
<organism evidence="6 7">
    <name type="scientific">Phreatobacter stygius</name>
    <dbReference type="NCBI Taxonomy" id="1940610"/>
    <lineage>
        <taxon>Bacteria</taxon>
        <taxon>Pseudomonadati</taxon>
        <taxon>Pseudomonadota</taxon>
        <taxon>Alphaproteobacteria</taxon>
        <taxon>Hyphomicrobiales</taxon>
        <taxon>Phreatobacteraceae</taxon>
        <taxon>Phreatobacter</taxon>
    </lineage>
</organism>
<reference evidence="6 7" key="1">
    <citation type="submission" date="2019-04" db="EMBL/GenBank/DDBJ databases">
        <title>Phreatobacter aquaticus sp. nov.</title>
        <authorList>
            <person name="Choi A."/>
        </authorList>
    </citation>
    <scope>NUCLEOTIDE SEQUENCE [LARGE SCALE GENOMIC DNA]</scope>
    <source>
        <strain evidence="6 7">KCTC 52518</strain>
    </source>
</reference>
<keyword evidence="2 4" id="KW-0238">DNA-binding</keyword>
<dbReference type="SUPFAM" id="SSF46689">
    <property type="entry name" value="Homeodomain-like"/>
    <property type="match status" value="1"/>
</dbReference>
<feature type="domain" description="HTH tetR-type" evidence="5">
    <location>
        <begin position="13"/>
        <end position="73"/>
    </location>
</feature>
<keyword evidence="1" id="KW-0805">Transcription regulation</keyword>
<evidence type="ECO:0000313" key="6">
    <source>
        <dbReference type="EMBL" id="QCI63383.1"/>
    </source>
</evidence>
<sequence length="203" mass="22062">MPATPTRRRRSSEMARATILAAAEQLLVEGGVNAVQVRAVARKANMTDAGVTHHFGDLQGLLTALIEAAGQRARAMIDRVVEEWLAGEVDVEPLLRALATPYRKGYAELAVALHAAGWRDRGEPVFGKVVQAIHDVRVARSRGAAPDLLDTRLAVAAFHQAIATDPLFGEEFRRSAGLKSSAGKGAEQQLDWWIRAVRRTLDL</sequence>
<evidence type="ECO:0000256" key="1">
    <source>
        <dbReference type="ARBA" id="ARBA00023015"/>
    </source>
</evidence>
<dbReference type="PRINTS" id="PR00455">
    <property type="entry name" value="HTHTETR"/>
</dbReference>
<proteinExistence type="predicted"/>
<name>A0A4D7AWQ0_9HYPH</name>
<dbReference type="RefSeq" id="WP_136958841.1">
    <property type="nucleotide sequence ID" value="NZ_CP039690.1"/>
</dbReference>
<keyword evidence="3" id="KW-0804">Transcription</keyword>
<dbReference type="InterPro" id="IPR009057">
    <property type="entry name" value="Homeodomain-like_sf"/>
</dbReference>
<dbReference type="PANTHER" id="PTHR30055">
    <property type="entry name" value="HTH-TYPE TRANSCRIPTIONAL REGULATOR RUTR"/>
    <property type="match status" value="1"/>
</dbReference>